<keyword evidence="1" id="KW-1133">Transmembrane helix</keyword>
<dbReference type="RefSeq" id="WP_259863579.1">
    <property type="nucleotide sequence ID" value="NZ_BAAAST010000014.1"/>
</dbReference>
<accession>A0ABY5W8B1</accession>
<reference evidence="2" key="1">
    <citation type="submission" date="2021-04" db="EMBL/GenBank/DDBJ databases">
        <authorList>
            <person name="Hartkoorn R.C."/>
            <person name="Beaudoing E."/>
            <person name="Hot D."/>
        </authorList>
    </citation>
    <scope>NUCLEOTIDE SEQUENCE</scope>
    <source>
        <strain evidence="2">NRRL B-16292</strain>
    </source>
</reference>
<keyword evidence="1" id="KW-0472">Membrane</keyword>
<evidence type="ECO:0008006" key="4">
    <source>
        <dbReference type="Google" id="ProtNLM"/>
    </source>
</evidence>
<sequence>MNHIVFGTAVGMALGFALAFGSFGQMLIVALFAALGFGAAKVLSGEVDLGSYRANRSGRR</sequence>
<gene>
    <name evidence="2" type="ORF">Dfulv_14945</name>
</gene>
<evidence type="ECO:0000313" key="2">
    <source>
        <dbReference type="EMBL" id="UWP85459.1"/>
    </source>
</evidence>
<feature type="transmembrane region" description="Helical" evidence="1">
    <location>
        <begin position="12"/>
        <end position="35"/>
    </location>
</feature>
<reference evidence="2" key="2">
    <citation type="submission" date="2022-09" db="EMBL/GenBank/DDBJ databases">
        <title>Biosynthetic gene clusters of Dactylosporangioum fulvum.</title>
        <authorList>
            <person name="Caradec T."/>
        </authorList>
    </citation>
    <scope>NUCLEOTIDE SEQUENCE</scope>
    <source>
        <strain evidence="2">NRRL B-16292</strain>
    </source>
</reference>
<evidence type="ECO:0000256" key="1">
    <source>
        <dbReference type="SAM" id="Phobius"/>
    </source>
</evidence>
<protein>
    <recommendedName>
        <fullName evidence="4">DUF2273 domain-containing protein</fullName>
    </recommendedName>
</protein>
<dbReference type="EMBL" id="CP073720">
    <property type="protein sequence ID" value="UWP85459.1"/>
    <property type="molecule type" value="Genomic_DNA"/>
</dbReference>
<evidence type="ECO:0000313" key="3">
    <source>
        <dbReference type="Proteomes" id="UP001059617"/>
    </source>
</evidence>
<proteinExistence type="predicted"/>
<organism evidence="2 3">
    <name type="scientific">Dactylosporangium fulvum</name>
    <dbReference type="NCBI Taxonomy" id="53359"/>
    <lineage>
        <taxon>Bacteria</taxon>
        <taxon>Bacillati</taxon>
        <taxon>Actinomycetota</taxon>
        <taxon>Actinomycetes</taxon>
        <taxon>Micromonosporales</taxon>
        <taxon>Micromonosporaceae</taxon>
        <taxon>Dactylosporangium</taxon>
    </lineage>
</organism>
<name>A0ABY5W8B1_9ACTN</name>
<keyword evidence="3" id="KW-1185">Reference proteome</keyword>
<keyword evidence="1" id="KW-0812">Transmembrane</keyword>
<dbReference type="Proteomes" id="UP001059617">
    <property type="component" value="Chromosome"/>
</dbReference>